<evidence type="ECO:0000256" key="1">
    <source>
        <dbReference type="SAM" id="Phobius"/>
    </source>
</evidence>
<evidence type="ECO:0000313" key="3">
    <source>
        <dbReference type="Proteomes" id="UP001482620"/>
    </source>
</evidence>
<comment type="caution">
    <text evidence="2">The sequence shown here is derived from an EMBL/GenBank/DDBJ whole genome shotgun (WGS) entry which is preliminary data.</text>
</comment>
<keyword evidence="3" id="KW-1185">Reference proteome</keyword>
<gene>
    <name evidence="2" type="ORF">ILYODFUR_023910</name>
</gene>
<keyword evidence="1" id="KW-0472">Membrane</keyword>
<keyword evidence="1" id="KW-1133">Transmembrane helix</keyword>
<sequence length="119" mass="13690">MFSKKHLRPSQNSSILSDFYMILGLNPSLIAWSLHALPVHVWVLTLASSHSEWMDQFPSTEFKKFSGVLIFFRPHLKILKYFYSIVIPVTVLLIIQNNPSDFTRLSSKANLFSAFKMKG</sequence>
<protein>
    <submittedName>
        <fullName evidence="2">Uncharacterized protein</fullName>
    </submittedName>
</protein>
<evidence type="ECO:0000313" key="2">
    <source>
        <dbReference type="EMBL" id="MEQ2229922.1"/>
    </source>
</evidence>
<reference evidence="2 3" key="1">
    <citation type="submission" date="2021-06" db="EMBL/GenBank/DDBJ databases">
        <authorList>
            <person name="Palmer J.M."/>
        </authorList>
    </citation>
    <scope>NUCLEOTIDE SEQUENCE [LARGE SCALE GENOMIC DNA]</scope>
    <source>
        <strain evidence="3">if_2019</strain>
        <tissue evidence="2">Muscle</tissue>
    </source>
</reference>
<accession>A0ABV0TAK7</accession>
<feature type="transmembrane region" description="Helical" evidence="1">
    <location>
        <begin position="78"/>
        <end position="95"/>
    </location>
</feature>
<name>A0ABV0TAK7_9TELE</name>
<dbReference type="Proteomes" id="UP001482620">
    <property type="component" value="Unassembled WGS sequence"/>
</dbReference>
<dbReference type="EMBL" id="JAHRIQ010025952">
    <property type="protein sequence ID" value="MEQ2229922.1"/>
    <property type="molecule type" value="Genomic_DNA"/>
</dbReference>
<feature type="transmembrane region" description="Helical" evidence="1">
    <location>
        <begin position="20"/>
        <end position="44"/>
    </location>
</feature>
<organism evidence="2 3">
    <name type="scientific">Ilyodon furcidens</name>
    <name type="common">goldbreast splitfin</name>
    <dbReference type="NCBI Taxonomy" id="33524"/>
    <lineage>
        <taxon>Eukaryota</taxon>
        <taxon>Metazoa</taxon>
        <taxon>Chordata</taxon>
        <taxon>Craniata</taxon>
        <taxon>Vertebrata</taxon>
        <taxon>Euteleostomi</taxon>
        <taxon>Actinopterygii</taxon>
        <taxon>Neopterygii</taxon>
        <taxon>Teleostei</taxon>
        <taxon>Neoteleostei</taxon>
        <taxon>Acanthomorphata</taxon>
        <taxon>Ovalentaria</taxon>
        <taxon>Atherinomorphae</taxon>
        <taxon>Cyprinodontiformes</taxon>
        <taxon>Goodeidae</taxon>
        <taxon>Ilyodon</taxon>
    </lineage>
</organism>
<keyword evidence="1" id="KW-0812">Transmembrane</keyword>
<proteinExistence type="predicted"/>